<dbReference type="STRING" id="1262585.BJI46_02215"/>
<dbReference type="RefSeq" id="WP_070069404.1">
    <property type="nucleotide sequence ID" value="NZ_MKKK01000012.1"/>
</dbReference>
<evidence type="ECO:0000256" key="4">
    <source>
        <dbReference type="ARBA" id="ARBA00023125"/>
    </source>
</evidence>
<dbReference type="AlphaFoldDB" id="A0A1E7RDF7"/>
<comment type="caution">
    <text evidence="7">The sequence shown here is derived from an EMBL/GenBank/DDBJ whole genome shotgun (WGS) entry which is preliminary data.</text>
</comment>
<evidence type="ECO:0000256" key="3">
    <source>
        <dbReference type="ARBA" id="ARBA00022490"/>
    </source>
</evidence>
<dbReference type="GO" id="GO:0003681">
    <property type="term" value="F:bent DNA binding"/>
    <property type="evidence" value="ECO:0007669"/>
    <property type="project" value="TreeGrafter"/>
</dbReference>
<gene>
    <name evidence="7" type="ORF">BJI46_02215</name>
</gene>
<dbReference type="SUPFAM" id="SSF81273">
    <property type="entry name" value="H-NS histone-like proteins"/>
    <property type="match status" value="1"/>
</dbReference>
<accession>A0A1E7RDF7</accession>
<feature type="domain" description="DNA-binding protein H-NS-like C-terminal" evidence="6">
    <location>
        <begin position="63"/>
        <end position="108"/>
    </location>
</feature>
<keyword evidence="8" id="KW-1185">Reference proteome</keyword>
<evidence type="ECO:0000259" key="6">
    <source>
        <dbReference type="SMART" id="SM00528"/>
    </source>
</evidence>
<comment type="similarity">
    <text evidence="2">Belongs to the histone-like protein H-NS family.</text>
</comment>
<dbReference type="PANTHER" id="PTHR38097:SF2">
    <property type="entry name" value="DNA-BINDING PROTEIN STPA"/>
    <property type="match status" value="1"/>
</dbReference>
<dbReference type="SMART" id="SM00528">
    <property type="entry name" value="HNS"/>
    <property type="match status" value="1"/>
</dbReference>
<comment type="subcellular location">
    <subcellularLocation>
        <location evidence="1">Cytoplasm</location>
        <location evidence="1">Nucleoid</location>
    </subcellularLocation>
</comment>
<dbReference type="EMBL" id="MKKK01000012">
    <property type="protein sequence ID" value="OEY97257.1"/>
    <property type="molecule type" value="Genomic_DNA"/>
</dbReference>
<dbReference type="PANTHER" id="PTHR38097">
    <property type="match status" value="1"/>
</dbReference>
<evidence type="ECO:0000313" key="7">
    <source>
        <dbReference type="EMBL" id="OEY97257.1"/>
    </source>
</evidence>
<dbReference type="GO" id="GO:0000976">
    <property type="term" value="F:transcription cis-regulatory region binding"/>
    <property type="evidence" value="ECO:0007669"/>
    <property type="project" value="TreeGrafter"/>
</dbReference>
<keyword evidence="4 7" id="KW-0238">DNA-binding</keyword>
<dbReference type="InterPro" id="IPR037150">
    <property type="entry name" value="H-NS_C_dom_sf"/>
</dbReference>
<protein>
    <submittedName>
        <fullName evidence="7">DNA-binding protein</fullName>
    </submittedName>
</protein>
<dbReference type="InterPro" id="IPR027444">
    <property type="entry name" value="H-NS_C_dom"/>
</dbReference>
<keyword evidence="3" id="KW-0963">Cytoplasm</keyword>
<dbReference type="Proteomes" id="UP000185895">
    <property type="component" value="Unassembled WGS sequence"/>
</dbReference>
<proteinExistence type="inferred from homology"/>
<dbReference type="GO" id="GO:0032993">
    <property type="term" value="C:protein-DNA complex"/>
    <property type="evidence" value="ECO:0007669"/>
    <property type="project" value="TreeGrafter"/>
</dbReference>
<name>A0A1E7RDF7_9GAMM</name>
<dbReference type="OrthoDB" id="5297879at2"/>
<reference evidence="7 8" key="1">
    <citation type="submission" date="2016-09" db="EMBL/GenBank/DDBJ databases">
        <authorList>
            <person name="Capua I."/>
            <person name="De Benedictis P."/>
            <person name="Joannis T."/>
            <person name="Lombin L.H."/>
            <person name="Cattoli G."/>
        </authorList>
    </citation>
    <scope>NUCLEOTIDE SEQUENCE [LARGE SCALE GENOMIC DNA]</scope>
    <source>
        <strain evidence="7 8">ANC 4671</strain>
    </source>
</reference>
<dbReference type="GO" id="GO:0005829">
    <property type="term" value="C:cytosol"/>
    <property type="evidence" value="ECO:0007669"/>
    <property type="project" value="TreeGrafter"/>
</dbReference>
<evidence type="ECO:0000256" key="1">
    <source>
        <dbReference type="ARBA" id="ARBA00004453"/>
    </source>
</evidence>
<dbReference type="Pfam" id="PF00816">
    <property type="entry name" value="Histone_HNS"/>
    <property type="match status" value="1"/>
</dbReference>
<organism evidence="7 8">
    <name type="scientific">Acinetobacter qingfengensis</name>
    <dbReference type="NCBI Taxonomy" id="1262585"/>
    <lineage>
        <taxon>Bacteria</taxon>
        <taxon>Pseudomonadati</taxon>
        <taxon>Pseudomonadota</taxon>
        <taxon>Gammaproteobacteria</taxon>
        <taxon>Moraxellales</taxon>
        <taxon>Moraxellaceae</taxon>
        <taxon>Acinetobacter</taxon>
    </lineage>
</organism>
<evidence type="ECO:0000313" key="8">
    <source>
        <dbReference type="Proteomes" id="UP000185895"/>
    </source>
</evidence>
<evidence type="ECO:0000256" key="2">
    <source>
        <dbReference type="ARBA" id="ARBA00010610"/>
    </source>
</evidence>
<dbReference type="GO" id="GO:0001217">
    <property type="term" value="F:DNA-binding transcription repressor activity"/>
    <property type="evidence" value="ECO:0007669"/>
    <property type="project" value="TreeGrafter"/>
</dbReference>
<feature type="region of interest" description="Disordered" evidence="5">
    <location>
        <begin position="59"/>
        <end position="85"/>
    </location>
</feature>
<dbReference type="GO" id="GO:0009295">
    <property type="term" value="C:nucleoid"/>
    <property type="evidence" value="ECO:0007669"/>
    <property type="project" value="UniProtKB-SubCell"/>
</dbReference>
<sequence>MSTNIENLDINQLQELTQKAQELIELKKREKVDDAYQQLLTIAEDVGLSLQELIEYGQQSHKPTTKRSVAPRYRNPADVNQTWTGRGKQPRWVVEALNSGKTLEDLLI</sequence>
<evidence type="ECO:0000256" key="5">
    <source>
        <dbReference type="SAM" id="MobiDB-lite"/>
    </source>
</evidence>
<dbReference type="Gene3D" id="4.10.430.10">
    <property type="entry name" value="Histone-like protein H-NS, C-terminal domain"/>
    <property type="match status" value="1"/>
</dbReference>
<dbReference type="GO" id="GO:0003680">
    <property type="term" value="F:minor groove of adenine-thymine-rich DNA binding"/>
    <property type="evidence" value="ECO:0007669"/>
    <property type="project" value="TreeGrafter"/>
</dbReference>